<protein>
    <submittedName>
        <fullName evidence="3">Uncharacterized protein</fullName>
    </submittedName>
</protein>
<evidence type="ECO:0000256" key="1">
    <source>
        <dbReference type="SAM" id="MobiDB-lite"/>
    </source>
</evidence>
<comment type="caution">
    <text evidence="3">The sequence shown here is derived from an EMBL/GenBank/DDBJ whole genome shotgun (WGS) entry which is preliminary data.</text>
</comment>
<keyword evidence="2" id="KW-0472">Membrane</keyword>
<feature type="transmembrane region" description="Helical" evidence="2">
    <location>
        <begin position="354"/>
        <end position="377"/>
    </location>
</feature>
<keyword evidence="4" id="KW-1185">Reference proteome</keyword>
<dbReference type="AlphaFoldDB" id="A0A1Y1RTC0"/>
<reference evidence="3 4" key="1">
    <citation type="submission" date="2016-05" db="EMBL/GenBank/DDBJ databases">
        <title>Draft genome sequence of a porcine commensal Rothia nasimurium.</title>
        <authorList>
            <person name="Gaiser R.A."/>
            <person name="Van Baarlen P."/>
            <person name="Wells J.M."/>
        </authorList>
    </citation>
    <scope>NUCLEOTIDE SEQUENCE [LARGE SCALE GENOMIC DNA]</scope>
    <source>
        <strain evidence="3 4">PT-32</strain>
    </source>
</reference>
<evidence type="ECO:0000313" key="3">
    <source>
        <dbReference type="EMBL" id="ORC24485.1"/>
    </source>
</evidence>
<keyword evidence="2" id="KW-1133">Transmembrane helix</keyword>
<feature type="transmembrane region" description="Helical" evidence="2">
    <location>
        <begin position="86"/>
        <end position="108"/>
    </location>
</feature>
<dbReference type="OrthoDB" id="4878040at2"/>
<evidence type="ECO:0000256" key="2">
    <source>
        <dbReference type="SAM" id="Phobius"/>
    </source>
</evidence>
<dbReference type="EMBL" id="LXWF01000003">
    <property type="protein sequence ID" value="ORC24485.1"/>
    <property type="molecule type" value="Genomic_DNA"/>
</dbReference>
<proteinExistence type="predicted"/>
<gene>
    <name evidence="3" type="ORF">A7979_09395</name>
</gene>
<dbReference type="RefSeq" id="WP_083090680.1">
    <property type="nucleotide sequence ID" value="NZ_LXWF01000003.1"/>
</dbReference>
<keyword evidence="2" id="KW-0812">Transmembrane</keyword>
<feature type="transmembrane region" description="Helical" evidence="2">
    <location>
        <begin position="296"/>
        <end position="320"/>
    </location>
</feature>
<accession>A0A1Y1RTC0</accession>
<sequence length="387" mass="41269">MGTRNTTEDYGDGNWTNPRVQAENQSYLASQRQPVYAQPGYDQGPPAPHPAPYRYTDPYQPTPAQVAPASAWSPRRKPAFSLARRFAGVLLALLTLATGLTGATAYWAQTTLVDTQNFTAMTEPIAYDQDFQSSLATAVTDDIMASPTITTYLGDGNSTAWYGGVQNWLYDQTRGVVDTATQSLVTSEAYPDLWAQVIADTHAYNFSGEARPAILDFSAIYDSAGSSVTDATGLGIDTGTLPGRTVTLDTGQNIWPINSAINSFIALANLWQPLLFVAALAALVGFVLWPRNRFAYLAVIGFVGAGLLWLAGIMGGGASLTAGLQLPTSNTAVVFVQKLSEAITASFATYHNDVALKVLIAAAVLTLLAILSAILRLTARATTARTR</sequence>
<feature type="transmembrane region" description="Helical" evidence="2">
    <location>
        <begin position="270"/>
        <end position="289"/>
    </location>
</feature>
<evidence type="ECO:0000313" key="4">
    <source>
        <dbReference type="Proteomes" id="UP000192359"/>
    </source>
</evidence>
<name>A0A1Y1RTC0_9MICC</name>
<feature type="region of interest" description="Disordered" evidence="1">
    <location>
        <begin position="1"/>
        <end position="51"/>
    </location>
</feature>
<dbReference type="Proteomes" id="UP000192359">
    <property type="component" value="Unassembled WGS sequence"/>
</dbReference>
<organism evidence="3 4">
    <name type="scientific">Rothia nasimurium</name>
    <dbReference type="NCBI Taxonomy" id="85336"/>
    <lineage>
        <taxon>Bacteria</taxon>
        <taxon>Bacillati</taxon>
        <taxon>Actinomycetota</taxon>
        <taxon>Actinomycetes</taxon>
        <taxon>Micrococcales</taxon>
        <taxon>Micrococcaceae</taxon>
        <taxon>Rothia</taxon>
    </lineage>
</organism>
<feature type="compositionally biased region" description="Polar residues" evidence="1">
    <location>
        <begin position="14"/>
        <end position="33"/>
    </location>
</feature>